<dbReference type="InterPro" id="IPR029052">
    <property type="entry name" value="Metallo-depent_PP-like"/>
</dbReference>
<dbReference type="PANTHER" id="PTHR12849:SF0">
    <property type="entry name" value="LARIAT DEBRANCHING ENZYME"/>
    <property type="match status" value="1"/>
</dbReference>
<dbReference type="SUPFAM" id="SSF56300">
    <property type="entry name" value="Metallo-dependent phosphatases"/>
    <property type="match status" value="1"/>
</dbReference>
<organism evidence="15 16">
    <name type="scientific">Dacryopinax primogenitus (strain DJM 731)</name>
    <name type="common">Brown rot fungus</name>
    <dbReference type="NCBI Taxonomy" id="1858805"/>
    <lineage>
        <taxon>Eukaryota</taxon>
        <taxon>Fungi</taxon>
        <taxon>Dikarya</taxon>
        <taxon>Basidiomycota</taxon>
        <taxon>Agaricomycotina</taxon>
        <taxon>Dacrymycetes</taxon>
        <taxon>Dacrymycetales</taxon>
        <taxon>Dacrymycetaceae</taxon>
        <taxon>Dacryopinax</taxon>
    </lineage>
</organism>
<evidence type="ECO:0000256" key="2">
    <source>
        <dbReference type="ARBA" id="ARBA00001947"/>
    </source>
</evidence>
<dbReference type="EMBL" id="JH795856">
    <property type="protein sequence ID" value="EJU05916.1"/>
    <property type="molecule type" value="Genomic_DNA"/>
</dbReference>
<comment type="cofactor">
    <cofactor evidence="3">
        <name>Fe(2+)</name>
        <dbReference type="ChEBI" id="CHEBI:29033"/>
    </cofactor>
</comment>
<keyword evidence="11" id="KW-0464">Manganese</keyword>
<evidence type="ECO:0000256" key="6">
    <source>
        <dbReference type="ARBA" id="ARBA00022664"/>
    </source>
</evidence>
<dbReference type="CDD" id="cd00844">
    <property type="entry name" value="MPP_Dbr1_N"/>
    <property type="match status" value="1"/>
</dbReference>
<dbReference type="FunFam" id="3.60.21.10:FF:000035">
    <property type="entry name" value="Lariat debranching enzyme"/>
    <property type="match status" value="1"/>
</dbReference>
<evidence type="ECO:0000256" key="3">
    <source>
        <dbReference type="ARBA" id="ARBA00001954"/>
    </source>
</evidence>
<keyword evidence="6" id="KW-0507">mRNA processing</keyword>
<evidence type="ECO:0000313" key="16">
    <source>
        <dbReference type="Proteomes" id="UP000030653"/>
    </source>
</evidence>
<comment type="subcellular location">
    <subcellularLocation>
        <location evidence="4">Nucleus</location>
    </subcellularLocation>
</comment>
<dbReference type="GO" id="GO:0005634">
    <property type="term" value="C:nucleus"/>
    <property type="evidence" value="ECO:0007669"/>
    <property type="project" value="UniProtKB-SubCell"/>
</dbReference>
<dbReference type="HOGENOM" id="CLU_005893_1_0_1"/>
<dbReference type="InterPro" id="IPR041816">
    <property type="entry name" value="Dbr1_N"/>
</dbReference>
<dbReference type="InterPro" id="IPR007708">
    <property type="entry name" value="DBR1_C"/>
</dbReference>
<evidence type="ECO:0000256" key="4">
    <source>
        <dbReference type="ARBA" id="ARBA00004123"/>
    </source>
</evidence>
<proteinExistence type="inferred from homology"/>
<feature type="region of interest" description="Disordered" evidence="13">
    <location>
        <begin position="462"/>
        <end position="485"/>
    </location>
</feature>
<dbReference type="PANTHER" id="PTHR12849">
    <property type="entry name" value="RNA LARIAT DEBRANCHING ENZYME"/>
    <property type="match status" value="1"/>
</dbReference>
<dbReference type="Pfam" id="PF00149">
    <property type="entry name" value="Metallophos"/>
    <property type="match status" value="1"/>
</dbReference>
<dbReference type="AlphaFoldDB" id="M5G6N7"/>
<name>M5G6N7_DACPD</name>
<evidence type="ECO:0000256" key="10">
    <source>
        <dbReference type="ARBA" id="ARBA00023004"/>
    </source>
</evidence>
<sequence length="485" mass="54300">MKIAVEGCCHGQLDNTYAEIAKHEREGSYKVDLLLICGDFQAVRNRGDLRFMAVPDKYKKLGGFHRYYTGEAKAPVLTIVIGGNHEASNYMWELYHGGWLAPNIYYLGSAGSVLVNGLRLAGISGIYKPDHYTMGHHERFPYNSSHMRSIYHTRIYDVQRLMLLESPDIFISHDWPLSIEQHGDTQGLLRHKPFFKEEIRTNTLGSPPLLQLLNTIRPQRWFAAHLHTRFEAVYKHDAPTKTVAMPAVAEPGTNPDEIILDEDMDEGDRKIDAEIKGEASARTMSENPDEIALDDEEDAGNQEADGVFGVKSTETCPAPLPPPTRESTQFLALDKCLPKRRYLEIVDVDTPIPIGPHGPLMTFNPQWLAIMRAAFPYLSLEAHQQAMPDLNTMKTEVEREGKWIKTHLTRGGTIPVTDVQEFKKTAVGGTAQPRGIHWYTNPQTEALCRLLELENVINPPPATLTTSSIPTETDAPKADVSVDAV</sequence>
<dbReference type="GO" id="GO:0000398">
    <property type="term" value="P:mRNA splicing, via spliceosome"/>
    <property type="evidence" value="ECO:0007669"/>
    <property type="project" value="TreeGrafter"/>
</dbReference>
<dbReference type="InterPro" id="IPR004843">
    <property type="entry name" value="Calcineurin-like_PHP"/>
</dbReference>
<dbReference type="RefSeq" id="XP_040632810.1">
    <property type="nucleotide sequence ID" value="XM_040776132.1"/>
</dbReference>
<dbReference type="Proteomes" id="UP000030653">
    <property type="component" value="Unassembled WGS sequence"/>
</dbReference>
<protein>
    <submittedName>
        <fullName evidence="15">Metallophos-domain-containing protein</fullName>
    </submittedName>
</protein>
<dbReference type="Pfam" id="PF05011">
    <property type="entry name" value="DBR1"/>
    <property type="match status" value="1"/>
</dbReference>
<gene>
    <name evidence="15" type="ORF">DACRYDRAFT_75361</name>
</gene>
<keyword evidence="8" id="KW-0378">Hydrolase</keyword>
<keyword evidence="16" id="KW-1185">Reference proteome</keyword>
<dbReference type="STRING" id="1858805.M5G6N7"/>
<feature type="domain" description="Lariat debranching enzyme C-terminal" evidence="14">
    <location>
        <begin position="320"/>
        <end position="457"/>
    </location>
</feature>
<comment type="cofactor">
    <cofactor evidence="1">
        <name>Mn(2+)</name>
        <dbReference type="ChEBI" id="CHEBI:29035"/>
    </cofactor>
</comment>
<evidence type="ECO:0000256" key="8">
    <source>
        <dbReference type="ARBA" id="ARBA00022801"/>
    </source>
</evidence>
<dbReference type="OMA" id="KWWFSAH"/>
<dbReference type="GeneID" id="63691194"/>
<keyword evidence="7" id="KW-0479">Metal-binding</keyword>
<keyword evidence="12" id="KW-0539">Nucleus</keyword>
<evidence type="ECO:0000256" key="9">
    <source>
        <dbReference type="ARBA" id="ARBA00022833"/>
    </source>
</evidence>
<evidence type="ECO:0000256" key="12">
    <source>
        <dbReference type="ARBA" id="ARBA00023242"/>
    </source>
</evidence>
<evidence type="ECO:0000256" key="5">
    <source>
        <dbReference type="ARBA" id="ARBA00006045"/>
    </source>
</evidence>
<evidence type="ECO:0000256" key="7">
    <source>
        <dbReference type="ARBA" id="ARBA00022723"/>
    </source>
</evidence>
<comment type="similarity">
    <text evidence="5">Belongs to the lariat debranching enzyme family.</text>
</comment>
<evidence type="ECO:0000256" key="11">
    <source>
        <dbReference type="ARBA" id="ARBA00023211"/>
    </source>
</evidence>
<reference evidence="15 16" key="1">
    <citation type="journal article" date="2012" name="Science">
        <title>The Paleozoic origin of enzymatic lignin decomposition reconstructed from 31 fungal genomes.</title>
        <authorList>
            <person name="Floudas D."/>
            <person name="Binder M."/>
            <person name="Riley R."/>
            <person name="Barry K."/>
            <person name="Blanchette R.A."/>
            <person name="Henrissat B."/>
            <person name="Martinez A.T."/>
            <person name="Otillar R."/>
            <person name="Spatafora J.W."/>
            <person name="Yadav J.S."/>
            <person name="Aerts A."/>
            <person name="Benoit I."/>
            <person name="Boyd A."/>
            <person name="Carlson A."/>
            <person name="Copeland A."/>
            <person name="Coutinho P.M."/>
            <person name="de Vries R.P."/>
            <person name="Ferreira P."/>
            <person name="Findley K."/>
            <person name="Foster B."/>
            <person name="Gaskell J."/>
            <person name="Glotzer D."/>
            <person name="Gorecki P."/>
            <person name="Heitman J."/>
            <person name="Hesse C."/>
            <person name="Hori C."/>
            <person name="Igarashi K."/>
            <person name="Jurgens J.A."/>
            <person name="Kallen N."/>
            <person name="Kersten P."/>
            <person name="Kohler A."/>
            <person name="Kuees U."/>
            <person name="Kumar T.K.A."/>
            <person name="Kuo A."/>
            <person name="LaButti K."/>
            <person name="Larrondo L.F."/>
            <person name="Lindquist E."/>
            <person name="Ling A."/>
            <person name="Lombard V."/>
            <person name="Lucas S."/>
            <person name="Lundell T."/>
            <person name="Martin R."/>
            <person name="McLaughlin D.J."/>
            <person name="Morgenstern I."/>
            <person name="Morin E."/>
            <person name="Murat C."/>
            <person name="Nagy L.G."/>
            <person name="Nolan M."/>
            <person name="Ohm R.A."/>
            <person name="Patyshakuliyeva A."/>
            <person name="Rokas A."/>
            <person name="Ruiz-Duenas F.J."/>
            <person name="Sabat G."/>
            <person name="Salamov A."/>
            <person name="Samejima M."/>
            <person name="Schmutz J."/>
            <person name="Slot J.C."/>
            <person name="St John F."/>
            <person name="Stenlid J."/>
            <person name="Sun H."/>
            <person name="Sun S."/>
            <person name="Syed K."/>
            <person name="Tsang A."/>
            <person name="Wiebenga A."/>
            <person name="Young D."/>
            <person name="Pisabarro A."/>
            <person name="Eastwood D.C."/>
            <person name="Martin F."/>
            <person name="Cullen D."/>
            <person name="Grigoriev I.V."/>
            <person name="Hibbett D.S."/>
        </authorList>
    </citation>
    <scope>NUCLEOTIDE SEQUENCE [LARGE SCALE GENOMIC DNA]</scope>
    <source>
        <strain evidence="15 16">DJM-731 SS1</strain>
    </source>
</reference>
<dbReference type="OrthoDB" id="407609at2759"/>
<dbReference type="GO" id="GO:0046872">
    <property type="term" value="F:metal ion binding"/>
    <property type="evidence" value="ECO:0007669"/>
    <property type="project" value="UniProtKB-KW"/>
</dbReference>
<evidence type="ECO:0000256" key="13">
    <source>
        <dbReference type="SAM" id="MobiDB-lite"/>
    </source>
</evidence>
<evidence type="ECO:0000313" key="15">
    <source>
        <dbReference type="EMBL" id="EJU05916.1"/>
    </source>
</evidence>
<dbReference type="SMART" id="SM01124">
    <property type="entry name" value="DBR1"/>
    <property type="match status" value="1"/>
</dbReference>
<comment type="cofactor">
    <cofactor evidence="2">
        <name>Zn(2+)</name>
        <dbReference type="ChEBI" id="CHEBI:29105"/>
    </cofactor>
</comment>
<evidence type="ECO:0000256" key="1">
    <source>
        <dbReference type="ARBA" id="ARBA00001936"/>
    </source>
</evidence>
<dbReference type="GO" id="GO:0008419">
    <property type="term" value="F:RNA lariat debranching enzyme activity"/>
    <property type="evidence" value="ECO:0007669"/>
    <property type="project" value="TreeGrafter"/>
</dbReference>
<keyword evidence="10" id="KW-0408">Iron</keyword>
<evidence type="ECO:0000259" key="14">
    <source>
        <dbReference type="SMART" id="SM01124"/>
    </source>
</evidence>
<accession>M5G6N7</accession>
<keyword evidence="9" id="KW-0862">Zinc</keyword>